<dbReference type="PANTHER" id="PTHR11092:SF0">
    <property type="entry name" value="EPIMERASE FAMILY PROTEIN SDR39U1"/>
    <property type="match status" value="1"/>
</dbReference>
<dbReference type="InterPro" id="IPR001509">
    <property type="entry name" value="Epimerase_deHydtase"/>
</dbReference>
<name>A0A1T4Z6D6_9ACTN</name>
<accession>A0A1T4Z6D6</accession>
<dbReference type="InterPro" id="IPR010099">
    <property type="entry name" value="SDR39U1"/>
</dbReference>
<dbReference type="InterPro" id="IPR013549">
    <property type="entry name" value="DUF1731"/>
</dbReference>
<dbReference type="InterPro" id="IPR036291">
    <property type="entry name" value="NAD(P)-bd_dom_sf"/>
</dbReference>
<sequence length="297" mass="31356">MRVVIGGASGFLGAPLVHHLRQRGHEVTTLVRRTAGAGESWWKPSEGLIDQDLIAQADAVINLSGSPISQWPRTPSRKREILASRLGATSTLARAVAASPTPPAFLSGSGMSWYGVDRGDEELDETSGPGTGFLADVAQQWEAAAAPAVESGARVAYLRTAIVLDRSGGALKLMLLPFRLGLGARLGDGHQYFSTISRRDWVSAVTHVLEGDLSGPVNLAIPDDVTNRDFTRTLASTVHRPAVLAAPAFAIRLALGGLADDLLGSLRVRPAALMADRFSFADPGIDRVLRTALGRGA</sequence>
<organism evidence="4 5">
    <name type="scientific">Aeromicrobium choanae</name>
    <dbReference type="NCBI Taxonomy" id="1736691"/>
    <lineage>
        <taxon>Bacteria</taxon>
        <taxon>Bacillati</taxon>
        <taxon>Actinomycetota</taxon>
        <taxon>Actinomycetes</taxon>
        <taxon>Propionibacteriales</taxon>
        <taxon>Nocardioidaceae</taxon>
        <taxon>Aeromicrobium</taxon>
    </lineage>
</organism>
<evidence type="ECO:0000313" key="5">
    <source>
        <dbReference type="Proteomes" id="UP000191040"/>
    </source>
</evidence>
<evidence type="ECO:0008006" key="6">
    <source>
        <dbReference type="Google" id="ProtNLM"/>
    </source>
</evidence>
<feature type="domain" description="NAD-dependent epimerase/dehydratase" evidence="2">
    <location>
        <begin position="3"/>
        <end position="161"/>
    </location>
</feature>
<dbReference type="STRING" id="1736691.SAMN06295964_2751"/>
<dbReference type="PANTHER" id="PTHR11092">
    <property type="entry name" value="SUGAR NUCLEOTIDE EPIMERASE RELATED"/>
    <property type="match status" value="1"/>
</dbReference>
<dbReference type="Pfam" id="PF01370">
    <property type="entry name" value="Epimerase"/>
    <property type="match status" value="1"/>
</dbReference>
<evidence type="ECO:0000313" key="4">
    <source>
        <dbReference type="EMBL" id="SKB09549.1"/>
    </source>
</evidence>
<dbReference type="OrthoDB" id="9801773at2"/>
<protein>
    <recommendedName>
        <fullName evidence="6">TIGR01777 family protein</fullName>
    </recommendedName>
</protein>
<dbReference type="Gene3D" id="3.40.50.720">
    <property type="entry name" value="NAD(P)-binding Rossmann-like Domain"/>
    <property type="match status" value="1"/>
</dbReference>
<dbReference type="AlphaFoldDB" id="A0A1T4Z6D6"/>
<evidence type="ECO:0000256" key="1">
    <source>
        <dbReference type="ARBA" id="ARBA00009353"/>
    </source>
</evidence>
<evidence type="ECO:0000259" key="3">
    <source>
        <dbReference type="Pfam" id="PF08338"/>
    </source>
</evidence>
<feature type="domain" description="DUF1731" evidence="3">
    <location>
        <begin position="246"/>
        <end position="290"/>
    </location>
</feature>
<dbReference type="SUPFAM" id="SSF51735">
    <property type="entry name" value="NAD(P)-binding Rossmann-fold domains"/>
    <property type="match status" value="1"/>
</dbReference>
<dbReference type="EMBL" id="LT796768">
    <property type="protein sequence ID" value="SKB09549.1"/>
    <property type="molecule type" value="Genomic_DNA"/>
</dbReference>
<gene>
    <name evidence="4" type="ORF">SAMN06295964_2751</name>
</gene>
<reference evidence="5" key="1">
    <citation type="submission" date="2017-02" db="EMBL/GenBank/DDBJ databases">
        <authorList>
            <person name="Varghese N."/>
            <person name="Submissions S."/>
        </authorList>
    </citation>
    <scope>NUCLEOTIDE SEQUENCE [LARGE SCALE GENOMIC DNA]</scope>
    <source>
        <strain evidence="5">9H-4</strain>
    </source>
</reference>
<dbReference type="Proteomes" id="UP000191040">
    <property type="component" value="Chromosome I"/>
</dbReference>
<dbReference type="NCBIfam" id="TIGR01777">
    <property type="entry name" value="yfcH"/>
    <property type="match status" value="1"/>
</dbReference>
<evidence type="ECO:0000259" key="2">
    <source>
        <dbReference type="Pfam" id="PF01370"/>
    </source>
</evidence>
<dbReference type="Pfam" id="PF08338">
    <property type="entry name" value="DUF1731"/>
    <property type="match status" value="1"/>
</dbReference>
<comment type="similarity">
    <text evidence="1">Belongs to the NAD(P)-dependent epimerase/dehydratase family. SDR39U1 subfamily.</text>
</comment>
<proteinExistence type="inferred from homology"/>
<dbReference type="RefSeq" id="WP_078700678.1">
    <property type="nucleotide sequence ID" value="NZ_LT796768.1"/>
</dbReference>
<keyword evidence="5" id="KW-1185">Reference proteome</keyword>